<dbReference type="Pfam" id="PF13424">
    <property type="entry name" value="TPR_12"/>
    <property type="match status" value="4"/>
</dbReference>
<dbReference type="EMBL" id="CP036273">
    <property type="protein sequence ID" value="QDU21756.1"/>
    <property type="molecule type" value="Genomic_DNA"/>
</dbReference>
<accession>A0A517XW73</accession>
<dbReference type="AlphaFoldDB" id="A0A517XW73"/>
<evidence type="ECO:0000256" key="2">
    <source>
        <dbReference type="ARBA" id="ARBA00022803"/>
    </source>
</evidence>
<dbReference type="InterPro" id="IPR019734">
    <property type="entry name" value="TPR_rpt"/>
</dbReference>
<gene>
    <name evidence="5" type="ORF">ETAA1_37290</name>
</gene>
<feature type="region of interest" description="Disordered" evidence="3">
    <location>
        <begin position="834"/>
        <end position="867"/>
    </location>
</feature>
<dbReference type="InterPro" id="IPR011990">
    <property type="entry name" value="TPR-like_helical_dom_sf"/>
</dbReference>
<dbReference type="PANTHER" id="PTHR45641">
    <property type="entry name" value="TETRATRICOPEPTIDE REPEAT PROTEIN (AFU_ORTHOLOGUE AFUA_6G03870)"/>
    <property type="match status" value="1"/>
</dbReference>
<dbReference type="SMART" id="SM00028">
    <property type="entry name" value="TPR"/>
    <property type="match status" value="8"/>
</dbReference>
<reference evidence="5 6" key="1">
    <citation type="submission" date="2019-02" db="EMBL/GenBank/DDBJ databases">
        <title>Deep-cultivation of Planctomycetes and their phenomic and genomic characterization uncovers novel biology.</title>
        <authorList>
            <person name="Wiegand S."/>
            <person name="Jogler M."/>
            <person name="Boedeker C."/>
            <person name="Pinto D."/>
            <person name="Vollmers J."/>
            <person name="Rivas-Marin E."/>
            <person name="Kohn T."/>
            <person name="Peeters S.H."/>
            <person name="Heuer A."/>
            <person name="Rast P."/>
            <person name="Oberbeckmann S."/>
            <person name="Bunk B."/>
            <person name="Jeske O."/>
            <person name="Meyerdierks A."/>
            <person name="Storesund J.E."/>
            <person name="Kallscheuer N."/>
            <person name="Luecker S."/>
            <person name="Lage O.M."/>
            <person name="Pohl T."/>
            <person name="Merkel B.J."/>
            <person name="Hornburger P."/>
            <person name="Mueller R.-W."/>
            <person name="Bruemmer F."/>
            <person name="Labrenz M."/>
            <person name="Spormann A.M."/>
            <person name="Op den Camp H."/>
            <person name="Overmann J."/>
            <person name="Amann R."/>
            <person name="Jetten M.S.M."/>
            <person name="Mascher T."/>
            <person name="Medema M.H."/>
            <person name="Devos D.P."/>
            <person name="Kaster A.-K."/>
            <person name="Ovreas L."/>
            <person name="Rohde M."/>
            <person name="Galperin M.Y."/>
            <person name="Jogler C."/>
        </authorList>
    </citation>
    <scope>NUCLEOTIDE SEQUENCE [LARGE SCALE GENOMIC DNA]</scope>
    <source>
        <strain evidence="5 6">ETA_A1</strain>
    </source>
</reference>
<keyword evidence="1" id="KW-0677">Repeat</keyword>
<dbReference type="SUPFAM" id="SSF48452">
    <property type="entry name" value="TPR-like"/>
    <property type="match status" value="2"/>
</dbReference>
<evidence type="ECO:0000256" key="1">
    <source>
        <dbReference type="ARBA" id="ARBA00022737"/>
    </source>
</evidence>
<organism evidence="5 6">
    <name type="scientific">Urbifossiella limnaea</name>
    <dbReference type="NCBI Taxonomy" id="2528023"/>
    <lineage>
        <taxon>Bacteria</taxon>
        <taxon>Pseudomonadati</taxon>
        <taxon>Planctomycetota</taxon>
        <taxon>Planctomycetia</taxon>
        <taxon>Gemmatales</taxon>
        <taxon>Gemmataceae</taxon>
        <taxon>Urbifossiella</taxon>
    </lineage>
</organism>
<keyword evidence="6" id="KW-1185">Reference proteome</keyword>
<sequence length="1146" mass="125058">MSDDPLRRKREEVTRHAMSMCDHVRDLYARGQNREALQLAGLVPDVVRTYFGANHSLYADALELVGMCRHALDQEAESLFRQVLDVRRGSGDRLRVATALVNLGGVLSDAARYADAEVLFGEAVELRRSELGADDAAYAVAAHGLAEVYRLTGRQAEAAPLFEQVERVFEGELGSDHPNRIACLSNYASSLLAAGDPIRATELLRKTATLAHGRFGSDHPATAAIRVNLAAALIGSGDLDEAERTYQEVIPQLESLVGESDPHHTKALVAFASLHQSRANYPAAEQLCERALRIERAAGRATLSQYAGMLSTLSEVCRQNGNLARARELLQEAIDVRRRTVGTGHADYAAALHNLARHLWYDCQLFDQAERLYRESLLILAATVGTSSSMYATGLDNLAELYRATRRYTEAEPLYRQVLAIREAAPVPNPAAVASVCNNLGCLYDDLGRHAEAEQYYRESLDVRVAVLGETHPLTVITVQNLACVLAARGESSAALDLLRRAARSDDSTIGLVFSASSERQKLEFMSSLAGKLDGYLSLVLDRFPESPAVVRDALELVFRRKGLVEEAIAAQQDVVEALPPELAGKVSELRQLRMRIAEMALAGPTHGPVRHDLQLAELTRGAEGLEAEIARARPDLLRGRLSALDLRAVAAALPNEAVLVEYVRFRPYHFAAVPTRGESRWGADRYVAFTLATDPPGDVRLIDLGEAEAIDGLVAGFRAAITGESEGETDRDMVKAKKPTTPADDAVGRALRAAVFDKLAPALRGRTRLVLAPDGDLSRLPFEVLPADGGRRVIDTYSISYIGCGRDLLRHHPMFPQWSGEAVVVADPDFDLSDDGRSPAVEPGDQAGRQSHDLREGQPSFDRLPGTRDEGVHIAELLKARPYLQAGVLKRRLKRIRSPWVLHLATHGFFLTDQDLGPDRAGRDDRAARGDMGRLSGLRLENPLLRSGLALAGGNTWLRKGRLPPEAEDGLLTAEDVTGMDLLGTELVVLSACDTGLGVVRTGEGVFGLRRAFALAGARTLVMSLWKVPDGETRELMEDFYRRVLAGEPRAEALRGAQLAMKARYPHPFFWGAFICQGSPGPLPARRRCYYSPDGKESHGPVSDAELKDLIGTGKLTQSGRVSLDGKTWREAYHLKGITWPSSTT</sequence>
<dbReference type="InterPro" id="IPR024983">
    <property type="entry name" value="CHAT_dom"/>
</dbReference>
<dbReference type="Gene3D" id="1.25.40.10">
    <property type="entry name" value="Tetratricopeptide repeat domain"/>
    <property type="match status" value="4"/>
</dbReference>
<name>A0A517XW73_9BACT</name>
<dbReference type="RefSeq" id="WP_145240954.1">
    <property type="nucleotide sequence ID" value="NZ_CP036273.1"/>
</dbReference>
<dbReference type="PANTHER" id="PTHR45641:SF19">
    <property type="entry name" value="NEPHROCYSTIN-3"/>
    <property type="match status" value="1"/>
</dbReference>
<dbReference type="OrthoDB" id="220792at2"/>
<evidence type="ECO:0000313" key="5">
    <source>
        <dbReference type="EMBL" id="QDU21756.1"/>
    </source>
</evidence>
<dbReference type="Proteomes" id="UP000319576">
    <property type="component" value="Chromosome"/>
</dbReference>
<dbReference type="Pfam" id="PF13374">
    <property type="entry name" value="TPR_10"/>
    <property type="match status" value="2"/>
</dbReference>
<keyword evidence="2" id="KW-0802">TPR repeat</keyword>
<evidence type="ECO:0000259" key="4">
    <source>
        <dbReference type="Pfam" id="PF12770"/>
    </source>
</evidence>
<evidence type="ECO:0000313" key="6">
    <source>
        <dbReference type="Proteomes" id="UP000319576"/>
    </source>
</evidence>
<protein>
    <submittedName>
        <fullName evidence="5">CHAT domain protein</fullName>
    </submittedName>
</protein>
<dbReference type="KEGG" id="uli:ETAA1_37290"/>
<evidence type="ECO:0000256" key="3">
    <source>
        <dbReference type="SAM" id="MobiDB-lite"/>
    </source>
</evidence>
<feature type="domain" description="CHAT" evidence="4">
    <location>
        <begin position="747"/>
        <end position="1080"/>
    </location>
</feature>
<dbReference type="Pfam" id="PF12770">
    <property type="entry name" value="CHAT"/>
    <property type="match status" value="1"/>
</dbReference>
<proteinExistence type="predicted"/>